<accession>A0A558R539</accession>
<comment type="caution">
    <text evidence="3">The sequence shown here is derived from an EMBL/GenBank/DDBJ whole genome shotgun (WGS) entry which is preliminary data.</text>
</comment>
<dbReference type="InterPro" id="IPR000073">
    <property type="entry name" value="AB_hydrolase_1"/>
</dbReference>
<evidence type="ECO:0000256" key="1">
    <source>
        <dbReference type="ARBA" id="ARBA00022801"/>
    </source>
</evidence>
<dbReference type="AlphaFoldDB" id="A0A558R539"/>
<dbReference type="Proteomes" id="UP000318681">
    <property type="component" value="Unassembled WGS sequence"/>
</dbReference>
<dbReference type="GO" id="GO:0016787">
    <property type="term" value="F:hydrolase activity"/>
    <property type="evidence" value="ECO:0007669"/>
    <property type="project" value="UniProtKB-KW"/>
</dbReference>
<dbReference type="PANTHER" id="PTHR43329">
    <property type="entry name" value="EPOXIDE HYDROLASE"/>
    <property type="match status" value="1"/>
</dbReference>
<dbReference type="PRINTS" id="PR00412">
    <property type="entry name" value="EPOXHYDRLASE"/>
</dbReference>
<dbReference type="Gene3D" id="3.40.50.1820">
    <property type="entry name" value="alpha/beta hydrolase"/>
    <property type="match status" value="1"/>
</dbReference>
<dbReference type="RefSeq" id="WP_145150781.1">
    <property type="nucleotide sequence ID" value="NZ_VNIM01000033.1"/>
</dbReference>
<sequence>MKNETRLIETAPGIRLSVEVAGAIDAPLLILMHGWPELGHSWRHQVGPLARAGYRVAVPDMRGYGGSSKPDRIEAYTTDTMADDMAAIARALGAVRWAAVGHDWGAPVAWRCALRFPEQVAAIFSLSNTHGVVPRGDYASKADAVYPDRFFYVRYFQEIGPAEAELEADPRAALKQIFFALSGDAPQGEWTKIRPRDSLLLPGLIEPPAGPLSFMSEADLDFYAAHYGAGGFFGPLSWYRNNPTNARDALAYGDQRVTQPAGFLCGSKEILLTMVPDGLDQMRGACDRLLSETILPGAGHWIQQERPTEVTEALLGFLKAAAF</sequence>
<organism evidence="3 4">
    <name type="scientific">Alterirhizorhabdus solaris</name>
    <dbReference type="NCBI Taxonomy" id="2529389"/>
    <lineage>
        <taxon>Bacteria</taxon>
        <taxon>Pseudomonadati</taxon>
        <taxon>Pseudomonadota</taxon>
        <taxon>Alphaproteobacteria</taxon>
        <taxon>Sphingomonadales</taxon>
        <taxon>Rhizorhabdaceae</taxon>
        <taxon>Alterirhizorhabdus</taxon>
    </lineage>
</organism>
<evidence type="ECO:0000259" key="2">
    <source>
        <dbReference type="Pfam" id="PF00561"/>
    </source>
</evidence>
<dbReference type="EMBL" id="VNIM01000033">
    <property type="protein sequence ID" value="TVV74479.1"/>
    <property type="molecule type" value="Genomic_DNA"/>
</dbReference>
<dbReference type="PRINTS" id="PR00111">
    <property type="entry name" value="ABHYDROLASE"/>
</dbReference>
<dbReference type="InterPro" id="IPR029058">
    <property type="entry name" value="AB_hydrolase_fold"/>
</dbReference>
<feature type="domain" description="AB hydrolase-1" evidence="2">
    <location>
        <begin position="27"/>
        <end position="306"/>
    </location>
</feature>
<name>A0A558R539_9SPHN</name>
<proteinExistence type="predicted"/>
<reference evidence="3 4" key="1">
    <citation type="submission" date="2019-07" db="EMBL/GenBank/DDBJ databases">
        <title>Sphingomonas solaris sp. nov., isolated from a solar panel from Boston, Massachusetts.</title>
        <authorList>
            <person name="Tanner K."/>
            <person name="Pascual J."/>
            <person name="Mancuso C."/>
            <person name="Pereto J."/>
            <person name="Khalil A."/>
            <person name="Vilanova C."/>
        </authorList>
    </citation>
    <scope>NUCLEOTIDE SEQUENCE [LARGE SCALE GENOMIC DNA]</scope>
    <source>
        <strain evidence="3 4">R4DWN</strain>
    </source>
</reference>
<gene>
    <name evidence="3" type="ORF">FOY91_09875</name>
</gene>
<protein>
    <submittedName>
        <fullName evidence="3">Alpha/beta hydrolase</fullName>
    </submittedName>
</protein>
<evidence type="ECO:0000313" key="4">
    <source>
        <dbReference type="Proteomes" id="UP000318681"/>
    </source>
</evidence>
<dbReference type="InterPro" id="IPR000639">
    <property type="entry name" value="Epox_hydrolase-like"/>
</dbReference>
<dbReference type="Pfam" id="PF00561">
    <property type="entry name" value="Abhydrolase_1"/>
    <property type="match status" value="1"/>
</dbReference>
<keyword evidence="1 3" id="KW-0378">Hydrolase</keyword>
<evidence type="ECO:0000313" key="3">
    <source>
        <dbReference type="EMBL" id="TVV74479.1"/>
    </source>
</evidence>
<dbReference type="SUPFAM" id="SSF53474">
    <property type="entry name" value="alpha/beta-Hydrolases"/>
    <property type="match status" value="1"/>
</dbReference>
<keyword evidence="4" id="KW-1185">Reference proteome</keyword>
<dbReference type="OrthoDB" id="9804723at2"/>